<dbReference type="AlphaFoldDB" id="A0A0A9DW37"/>
<accession>A0A0A9DW37</accession>
<protein>
    <submittedName>
        <fullName evidence="1">Uncharacterized protein</fullName>
    </submittedName>
</protein>
<organism evidence="1">
    <name type="scientific">Arundo donax</name>
    <name type="common">Giant reed</name>
    <name type="synonym">Donax arundinaceus</name>
    <dbReference type="NCBI Taxonomy" id="35708"/>
    <lineage>
        <taxon>Eukaryota</taxon>
        <taxon>Viridiplantae</taxon>
        <taxon>Streptophyta</taxon>
        <taxon>Embryophyta</taxon>
        <taxon>Tracheophyta</taxon>
        <taxon>Spermatophyta</taxon>
        <taxon>Magnoliopsida</taxon>
        <taxon>Liliopsida</taxon>
        <taxon>Poales</taxon>
        <taxon>Poaceae</taxon>
        <taxon>PACMAD clade</taxon>
        <taxon>Arundinoideae</taxon>
        <taxon>Arundineae</taxon>
        <taxon>Arundo</taxon>
    </lineage>
</organism>
<name>A0A0A9DW37_ARUDO</name>
<sequence length="96" mass="10292">MENPSNALTEEQNPHMLCMSEARDGCVMLFCATRASTVTSAMAAPELCAVSASNAGMIPTSRCRDSVSIDETPITPTLSRETKKQNALGFTYTIES</sequence>
<proteinExistence type="predicted"/>
<reference evidence="1" key="1">
    <citation type="submission" date="2014-09" db="EMBL/GenBank/DDBJ databases">
        <authorList>
            <person name="Magalhaes I.L.F."/>
            <person name="Oliveira U."/>
            <person name="Santos F.R."/>
            <person name="Vidigal T.H.D.A."/>
            <person name="Brescovit A.D."/>
            <person name="Santos A.J."/>
        </authorList>
    </citation>
    <scope>NUCLEOTIDE SEQUENCE</scope>
    <source>
        <tissue evidence="1">Shoot tissue taken approximately 20 cm above the soil surface</tissue>
    </source>
</reference>
<reference evidence="1" key="2">
    <citation type="journal article" date="2015" name="Data Brief">
        <title>Shoot transcriptome of the giant reed, Arundo donax.</title>
        <authorList>
            <person name="Barrero R.A."/>
            <person name="Guerrero F.D."/>
            <person name="Moolhuijzen P."/>
            <person name="Goolsby J.A."/>
            <person name="Tidwell J."/>
            <person name="Bellgard S.E."/>
            <person name="Bellgard M.I."/>
        </authorList>
    </citation>
    <scope>NUCLEOTIDE SEQUENCE</scope>
    <source>
        <tissue evidence="1">Shoot tissue taken approximately 20 cm above the soil surface</tissue>
    </source>
</reference>
<evidence type="ECO:0000313" key="1">
    <source>
        <dbReference type="EMBL" id="JAD92001.1"/>
    </source>
</evidence>
<dbReference type="EMBL" id="GBRH01205894">
    <property type="protein sequence ID" value="JAD92001.1"/>
    <property type="molecule type" value="Transcribed_RNA"/>
</dbReference>